<proteinExistence type="predicted"/>
<sequence>MLAASAFTGFAVEPWLTLRNSADKPGRLRKLGIIHFLRRLLTTLDFPILIKLEIACRISSTSIAVPVSTAKIISHAIILSSLTKIYVLILWLKHGMNRWRTERFHIRLSEYLWPRPVRLLNLPNAQLAFSVTWTCAFRGTRFLVYSYPQPEMFGQYK</sequence>
<evidence type="ECO:0000313" key="2">
    <source>
        <dbReference type="Proteomes" id="UP000017246"/>
    </source>
</evidence>
<dbReference type="AlphaFoldDB" id="A0A087VYI5"/>
<dbReference type="Proteomes" id="UP000017246">
    <property type="component" value="Unassembled WGS sequence"/>
</dbReference>
<protein>
    <submittedName>
        <fullName evidence="1">Expressed protein</fullName>
    </submittedName>
</protein>
<name>A0A087VYI5_ECHMU</name>
<gene>
    <name evidence="1" type="ORF">EmuJ_000094200</name>
</gene>
<organism evidence="1 2">
    <name type="scientific">Echinococcus multilocularis</name>
    <name type="common">Fox tapeworm</name>
    <dbReference type="NCBI Taxonomy" id="6211"/>
    <lineage>
        <taxon>Eukaryota</taxon>
        <taxon>Metazoa</taxon>
        <taxon>Spiralia</taxon>
        <taxon>Lophotrochozoa</taxon>
        <taxon>Platyhelminthes</taxon>
        <taxon>Cestoda</taxon>
        <taxon>Eucestoda</taxon>
        <taxon>Cyclophyllidea</taxon>
        <taxon>Taeniidae</taxon>
        <taxon>Echinococcus</taxon>
    </lineage>
</organism>
<keyword evidence="2" id="KW-1185">Reference proteome</keyword>
<dbReference type="EMBL" id="LN902848">
    <property type="protein sequence ID" value="CDI97175.1"/>
    <property type="molecule type" value="Genomic_DNA"/>
</dbReference>
<evidence type="ECO:0000313" key="1">
    <source>
        <dbReference type="EMBL" id="CDI97175.1"/>
    </source>
</evidence>
<accession>A0A087VYI5</accession>
<reference evidence="1" key="2">
    <citation type="submission" date="2015-11" db="EMBL/GenBank/DDBJ databases">
        <authorList>
            <person name="Zhang Y."/>
            <person name="Guo Z."/>
        </authorList>
    </citation>
    <scope>NUCLEOTIDE SEQUENCE</scope>
</reference>
<reference evidence="1" key="1">
    <citation type="journal article" date="2013" name="Nature">
        <title>The genomes of four tapeworm species reveal adaptations to parasitism.</title>
        <authorList>
            <person name="Tsai I.J."/>
            <person name="Zarowiecki M."/>
            <person name="Holroyd N."/>
            <person name="Garciarrubio A."/>
            <person name="Sanchez-Flores A."/>
            <person name="Brooks K.L."/>
            <person name="Tracey A."/>
            <person name="Bobes R.J."/>
            <person name="Fragoso G."/>
            <person name="Sciutto E."/>
            <person name="Aslett M."/>
            <person name="Beasley H."/>
            <person name="Bennett H.M."/>
            <person name="Cai J."/>
            <person name="Camicia F."/>
            <person name="Clark R."/>
            <person name="Cucher M."/>
            <person name="De Silva N."/>
            <person name="Day T.A."/>
            <person name="Deplazes P."/>
            <person name="Estrada K."/>
            <person name="Fernandez C."/>
            <person name="Holland P.W."/>
            <person name="Hou J."/>
            <person name="Hu S."/>
            <person name="Huckvale T."/>
            <person name="Hung S.S."/>
            <person name="Kamenetzky L."/>
            <person name="Keane J.A."/>
            <person name="Kiss F."/>
            <person name="Koziol U."/>
            <person name="Lambert O."/>
            <person name="Liu K."/>
            <person name="Luo X."/>
            <person name="Luo Y."/>
            <person name="Macchiaroli N."/>
            <person name="Nichol S."/>
            <person name="Paps J."/>
            <person name="Parkinson J."/>
            <person name="Pouchkina-Stantcheva N."/>
            <person name="Riddiford N."/>
            <person name="Rosenzvit M."/>
            <person name="Salinas G."/>
            <person name="Wasmuth J.D."/>
            <person name="Zamanian M."/>
            <person name="Zheng Y."/>
            <person name="Cai X."/>
            <person name="Soberon X."/>
            <person name="Olson P.D."/>
            <person name="Laclette J.P."/>
            <person name="Brehm K."/>
            <person name="Berriman M."/>
            <person name="Garciarrubio A."/>
            <person name="Bobes R.J."/>
            <person name="Fragoso G."/>
            <person name="Sanchez-Flores A."/>
            <person name="Estrada K."/>
            <person name="Cevallos M.A."/>
            <person name="Morett E."/>
            <person name="Gonzalez V."/>
            <person name="Portillo T."/>
            <person name="Ochoa-Leyva A."/>
            <person name="Jose M.V."/>
            <person name="Sciutto E."/>
            <person name="Landa A."/>
            <person name="Jimenez L."/>
            <person name="Valdes V."/>
            <person name="Carrero J.C."/>
            <person name="Larralde C."/>
            <person name="Morales-Montor J."/>
            <person name="Limon-Lason J."/>
            <person name="Soberon X."/>
            <person name="Laclette J.P."/>
        </authorList>
    </citation>
    <scope>NUCLEOTIDE SEQUENCE [LARGE SCALE GENOMIC DNA]</scope>
</reference>